<gene>
    <name evidence="7" type="ORF">RHSIM_Rhsim11G0047800</name>
</gene>
<dbReference type="PANTHER" id="PTHR48047">
    <property type="entry name" value="GLYCOSYLTRANSFERASE"/>
    <property type="match status" value="1"/>
</dbReference>
<dbReference type="PANTHER" id="PTHR48047:SF185">
    <property type="entry name" value="GLYCOSYLTRANSFERASE"/>
    <property type="match status" value="1"/>
</dbReference>
<name>A0A834G6I6_RHOSS</name>
<dbReference type="Pfam" id="PF00201">
    <property type="entry name" value="UDPGT"/>
    <property type="match status" value="1"/>
</dbReference>
<comment type="caution">
    <text evidence="7">The sequence shown here is derived from an EMBL/GenBank/DDBJ whole genome shotgun (WGS) entry which is preliminary data.</text>
</comment>
<comment type="similarity">
    <text evidence="1 4">Belongs to the UDP-glycosyltransferase family.</text>
</comment>
<evidence type="ECO:0000256" key="1">
    <source>
        <dbReference type="ARBA" id="ARBA00009995"/>
    </source>
</evidence>
<dbReference type="InterPro" id="IPR058980">
    <property type="entry name" value="Glyco_transf_N"/>
</dbReference>
<dbReference type="GO" id="GO:0009813">
    <property type="term" value="P:flavonoid biosynthetic process"/>
    <property type="evidence" value="ECO:0007669"/>
    <property type="project" value="UniProtKB-KW"/>
</dbReference>
<dbReference type="InterPro" id="IPR035595">
    <property type="entry name" value="UDP_glycos_trans_CS"/>
</dbReference>
<evidence type="ECO:0000313" key="7">
    <source>
        <dbReference type="EMBL" id="KAF7126762.1"/>
    </source>
</evidence>
<dbReference type="SUPFAM" id="SSF53756">
    <property type="entry name" value="UDP-Glycosyltransferase/glycogen phosphorylase"/>
    <property type="match status" value="1"/>
</dbReference>
<evidence type="ECO:0000313" key="8">
    <source>
        <dbReference type="Proteomes" id="UP000626092"/>
    </source>
</evidence>
<reference evidence="7" key="1">
    <citation type="submission" date="2019-11" db="EMBL/GenBank/DDBJ databases">
        <authorList>
            <person name="Liu Y."/>
            <person name="Hou J."/>
            <person name="Li T.-Q."/>
            <person name="Guan C.-H."/>
            <person name="Wu X."/>
            <person name="Wu H.-Z."/>
            <person name="Ling F."/>
            <person name="Zhang R."/>
            <person name="Shi X.-G."/>
            <person name="Ren J.-P."/>
            <person name="Chen E.-F."/>
            <person name="Sun J.-M."/>
        </authorList>
    </citation>
    <scope>NUCLEOTIDE SEQUENCE</scope>
    <source>
        <strain evidence="7">Adult_tree_wgs_1</strain>
        <tissue evidence="7">Leaves</tissue>
    </source>
</reference>
<sequence length="480" mass="52781">MASQLKEPHVVIFPFMAQGHTLPLLDLSKALSQRHIKVTIITTPSNSISISKYIRNYPSISLAQIPFPSIPGLPEGCENTTQLPSMEFFLTFLQATKHLQKPFEQVLHQMSESNTLPICVISDFFLGWTLAPCKALGIPRLVFHGMGVFSMAVAKTAWVQVESRETNSTAESDPLYLPGIEIPFVLTGADLPEGIDTSHHDDPYSQFLAEVAEADINSWGVVVNSFLELEGNFVSPLESFYQNGAKAWCLGPLCLYDDSKESFHGSLDRHQHEVIMKWLDEHTVPASVIFVCFGTQAHIPPAQLDEVAYGLEDAKVPFLWVVRSDIWSLPDGMEERVKGKGLIIREWVDQPAMLKHSAIGGFLSHCGWNSILESLSVGVPILAWPMIAEQALNAKLVVEGLHVGVGIEKMQGPDAKVIGVSREAICRGVKELMEGCQGRIAREESQNLGEVARQVVKEAAGSSYLSLGNLIDQLCASQLK</sequence>
<dbReference type="EMBL" id="WJXA01000011">
    <property type="protein sequence ID" value="KAF7126762.1"/>
    <property type="molecule type" value="Genomic_DNA"/>
</dbReference>
<dbReference type="InterPro" id="IPR002213">
    <property type="entry name" value="UDP_glucos_trans"/>
</dbReference>
<dbReference type="AlphaFoldDB" id="A0A834G6I6"/>
<evidence type="ECO:0000256" key="2">
    <source>
        <dbReference type="ARBA" id="ARBA00022679"/>
    </source>
</evidence>
<organism evidence="7 8">
    <name type="scientific">Rhododendron simsii</name>
    <name type="common">Sims's rhododendron</name>
    <dbReference type="NCBI Taxonomy" id="118357"/>
    <lineage>
        <taxon>Eukaryota</taxon>
        <taxon>Viridiplantae</taxon>
        <taxon>Streptophyta</taxon>
        <taxon>Embryophyta</taxon>
        <taxon>Tracheophyta</taxon>
        <taxon>Spermatophyta</taxon>
        <taxon>Magnoliopsida</taxon>
        <taxon>eudicotyledons</taxon>
        <taxon>Gunneridae</taxon>
        <taxon>Pentapetalae</taxon>
        <taxon>asterids</taxon>
        <taxon>Ericales</taxon>
        <taxon>Ericaceae</taxon>
        <taxon>Ericoideae</taxon>
        <taxon>Rhodoreae</taxon>
        <taxon>Rhododendron</taxon>
    </lineage>
</organism>
<dbReference type="Pfam" id="PF26168">
    <property type="entry name" value="Glyco_transf_N"/>
    <property type="match status" value="1"/>
</dbReference>
<evidence type="ECO:0000259" key="6">
    <source>
        <dbReference type="Pfam" id="PF26168"/>
    </source>
</evidence>
<dbReference type="Gene3D" id="3.40.50.2000">
    <property type="entry name" value="Glycogen Phosphorylase B"/>
    <property type="match status" value="2"/>
</dbReference>
<dbReference type="Proteomes" id="UP000626092">
    <property type="component" value="Unassembled WGS sequence"/>
</dbReference>
<dbReference type="CDD" id="cd03784">
    <property type="entry name" value="GT1_Gtf-like"/>
    <property type="match status" value="1"/>
</dbReference>
<feature type="domain" description="Glycosyltransferase N-terminal" evidence="6">
    <location>
        <begin position="10"/>
        <end position="136"/>
    </location>
</feature>
<proteinExistence type="inferred from homology"/>
<dbReference type="FunFam" id="3.40.50.2000:FF:000107">
    <property type="entry name" value="Glycosyltransferase"/>
    <property type="match status" value="1"/>
</dbReference>
<dbReference type="OrthoDB" id="5835829at2759"/>
<evidence type="ECO:0000256" key="5">
    <source>
        <dbReference type="RuleBase" id="RU362057"/>
    </source>
</evidence>
<evidence type="ECO:0000256" key="4">
    <source>
        <dbReference type="RuleBase" id="RU003718"/>
    </source>
</evidence>
<dbReference type="GO" id="GO:0035251">
    <property type="term" value="F:UDP-glucosyltransferase activity"/>
    <property type="evidence" value="ECO:0007669"/>
    <property type="project" value="TreeGrafter"/>
</dbReference>
<keyword evidence="2 4" id="KW-0808">Transferase</keyword>
<dbReference type="EC" id="2.4.1.-" evidence="5"/>
<keyword evidence="3" id="KW-0284">Flavonoid biosynthesis</keyword>
<accession>A0A834G6I6</accession>
<keyword evidence="8" id="KW-1185">Reference proteome</keyword>
<evidence type="ECO:0000256" key="3">
    <source>
        <dbReference type="ARBA" id="ARBA00023241"/>
    </source>
</evidence>
<protein>
    <recommendedName>
        <fullName evidence="5">Glycosyltransferase</fullName>
        <ecNumber evidence="5">2.4.1.-</ecNumber>
    </recommendedName>
</protein>
<keyword evidence="4" id="KW-0328">Glycosyltransferase</keyword>
<dbReference type="PROSITE" id="PS00375">
    <property type="entry name" value="UDPGT"/>
    <property type="match status" value="1"/>
</dbReference>